<evidence type="ECO:0000313" key="5">
    <source>
        <dbReference type="EMBL" id="MDQ0158267.1"/>
    </source>
</evidence>
<keyword evidence="6" id="KW-1185">Reference proteome</keyword>
<protein>
    <submittedName>
        <fullName evidence="5">Protein SCO1/2</fullName>
    </submittedName>
</protein>
<dbReference type="Proteomes" id="UP001224359">
    <property type="component" value="Unassembled WGS sequence"/>
</dbReference>
<dbReference type="PANTHER" id="PTHR12151">
    <property type="entry name" value="ELECTRON TRANSPORT PROTIN SCO1/SENC FAMILY MEMBER"/>
    <property type="match status" value="1"/>
</dbReference>
<evidence type="ECO:0000256" key="3">
    <source>
        <dbReference type="SAM" id="Phobius"/>
    </source>
</evidence>
<dbReference type="Gene3D" id="3.40.30.10">
    <property type="entry name" value="Glutaredoxin"/>
    <property type="match status" value="1"/>
</dbReference>
<dbReference type="RefSeq" id="WP_306973837.1">
    <property type="nucleotide sequence ID" value="NZ_JAUSTQ010000001.1"/>
</dbReference>
<comment type="similarity">
    <text evidence="1">Belongs to the SCO1/2 family.</text>
</comment>
<feature type="domain" description="Thioredoxin" evidence="4">
    <location>
        <begin position="30"/>
        <end position="206"/>
    </location>
</feature>
<feature type="transmembrane region" description="Helical" evidence="3">
    <location>
        <begin position="7"/>
        <end position="24"/>
    </location>
</feature>
<keyword evidence="3" id="KW-0812">Transmembrane</keyword>
<dbReference type="EMBL" id="JAUSTQ010000001">
    <property type="protein sequence ID" value="MDQ0158267.1"/>
    <property type="molecule type" value="Genomic_DNA"/>
</dbReference>
<name>A0ABT9VBG4_9BACI</name>
<gene>
    <name evidence="5" type="ORF">J2S77_000217</name>
</gene>
<proteinExistence type="inferred from homology"/>
<dbReference type="InterPro" id="IPR003782">
    <property type="entry name" value="SCO1/SenC"/>
</dbReference>
<dbReference type="InterPro" id="IPR013766">
    <property type="entry name" value="Thioredoxin_domain"/>
</dbReference>
<dbReference type="Pfam" id="PF02630">
    <property type="entry name" value="SCO1-SenC"/>
    <property type="match status" value="1"/>
</dbReference>
<evidence type="ECO:0000313" key="6">
    <source>
        <dbReference type="Proteomes" id="UP001224359"/>
    </source>
</evidence>
<accession>A0ABT9VBG4</accession>
<reference evidence="5 6" key="1">
    <citation type="submission" date="2023-07" db="EMBL/GenBank/DDBJ databases">
        <title>Genomic Encyclopedia of Type Strains, Phase IV (KMG-IV): sequencing the most valuable type-strain genomes for metagenomic binning, comparative biology and taxonomic classification.</title>
        <authorList>
            <person name="Goeker M."/>
        </authorList>
    </citation>
    <scope>NUCLEOTIDE SEQUENCE [LARGE SCALE GENOMIC DNA]</scope>
    <source>
        <strain evidence="5 6">DSM 16460</strain>
    </source>
</reference>
<evidence type="ECO:0000259" key="4">
    <source>
        <dbReference type="PROSITE" id="PS51352"/>
    </source>
</evidence>
<dbReference type="PROSITE" id="PS51352">
    <property type="entry name" value="THIOREDOXIN_2"/>
    <property type="match status" value="1"/>
</dbReference>
<dbReference type="CDD" id="cd02968">
    <property type="entry name" value="SCO"/>
    <property type="match status" value="1"/>
</dbReference>
<organism evidence="5 6">
    <name type="scientific">Alkalibacillus salilacus</name>
    <dbReference type="NCBI Taxonomy" id="284582"/>
    <lineage>
        <taxon>Bacteria</taxon>
        <taxon>Bacillati</taxon>
        <taxon>Bacillota</taxon>
        <taxon>Bacilli</taxon>
        <taxon>Bacillales</taxon>
        <taxon>Bacillaceae</taxon>
        <taxon>Alkalibacillus</taxon>
    </lineage>
</organism>
<keyword evidence="3" id="KW-1133">Transmembrane helix</keyword>
<evidence type="ECO:0000256" key="1">
    <source>
        <dbReference type="ARBA" id="ARBA00010996"/>
    </source>
</evidence>
<evidence type="ECO:0000256" key="2">
    <source>
        <dbReference type="ARBA" id="ARBA00023008"/>
    </source>
</evidence>
<dbReference type="SUPFAM" id="SSF52833">
    <property type="entry name" value="Thioredoxin-like"/>
    <property type="match status" value="1"/>
</dbReference>
<keyword evidence="3" id="KW-0472">Membrane</keyword>
<dbReference type="InterPro" id="IPR036249">
    <property type="entry name" value="Thioredoxin-like_sf"/>
</dbReference>
<sequence length="206" mass="23597">MLKRKTIIAIAIVLVVNVGIYFVGTDGFTAFTAEEARTQELTDHQPLFPEVTLEDSQARTYPFSEFEGQYVFMTFFYSACSDVCIELEENMAEVFEATENLHDQVQFLSISFDPERDKPEVLDNYRQYFGSDGEDWRMARINNQDELQSLLDAFEVIVIPDGNDHYTHNSAFYLVNPDGRLIDVMDFRDIDGAVDRLENVLESEGG</sequence>
<comment type="caution">
    <text evidence="5">The sequence shown here is derived from an EMBL/GenBank/DDBJ whole genome shotgun (WGS) entry which is preliminary data.</text>
</comment>
<keyword evidence="2" id="KW-0186">Copper</keyword>
<dbReference type="PANTHER" id="PTHR12151:SF25">
    <property type="entry name" value="LINALOOL DEHYDRATASE_ISOMERASE DOMAIN-CONTAINING PROTEIN"/>
    <property type="match status" value="1"/>
</dbReference>